<evidence type="ECO:0000313" key="9">
    <source>
        <dbReference type="Proteomes" id="UP000316714"/>
    </source>
</evidence>
<dbReference type="PANTHER" id="PTHR33307:SF6">
    <property type="entry name" value="ALPHA-RHAMNOSIDASE (EUROFUNG)-RELATED"/>
    <property type="match status" value="1"/>
</dbReference>
<dbReference type="SUPFAM" id="SSF48208">
    <property type="entry name" value="Six-hairpin glycosidases"/>
    <property type="match status" value="1"/>
</dbReference>
<evidence type="ECO:0000259" key="5">
    <source>
        <dbReference type="Pfam" id="PF08531"/>
    </source>
</evidence>
<evidence type="ECO:0000313" key="8">
    <source>
        <dbReference type="EMBL" id="TWT35262.1"/>
    </source>
</evidence>
<dbReference type="InterPro" id="IPR008902">
    <property type="entry name" value="Rhamnosid_concanavalin"/>
</dbReference>
<dbReference type="PIRSF" id="PIRSF010631">
    <property type="entry name" value="A-rhamnsds"/>
    <property type="match status" value="1"/>
</dbReference>
<reference evidence="8 9" key="1">
    <citation type="submission" date="2019-02" db="EMBL/GenBank/DDBJ databases">
        <title>Deep-cultivation of Planctomycetes and their phenomic and genomic characterization uncovers novel biology.</title>
        <authorList>
            <person name="Wiegand S."/>
            <person name="Jogler M."/>
            <person name="Boedeker C."/>
            <person name="Pinto D."/>
            <person name="Vollmers J."/>
            <person name="Rivas-Marin E."/>
            <person name="Kohn T."/>
            <person name="Peeters S.H."/>
            <person name="Heuer A."/>
            <person name="Rast P."/>
            <person name="Oberbeckmann S."/>
            <person name="Bunk B."/>
            <person name="Jeske O."/>
            <person name="Meyerdierks A."/>
            <person name="Storesund J.E."/>
            <person name="Kallscheuer N."/>
            <person name="Luecker S."/>
            <person name="Lage O.M."/>
            <person name="Pohl T."/>
            <person name="Merkel B.J."/>
            <person name="Hornburger P."/>
            <person name="Mueller R.-W."/>
            <person name="Bruemmer F."/>
            <person name="Labrenz M."/>
            <person name="Spormann A.M."/>
            <person name="Op Den Camp H."/>
            <person name="Overmann J."/>
            <person name="Amann R."/>
            <person name="Jetten M.S.M."/>
            <person name="Mascher T."/>
            <person name="Medema M.H."/>
            <person name="Devos D.P."/>
            <person name="Kaster A.-K."/>
            <person name="Ovreas L."/>
            <person name="Rohde M."/>
            <person name="Galperin M.Y."/>
            <person name="Jogler C."/>
        </authorList>
    </citation>
    <scope>NUCLEOTIDE SEQUENCE [LARGE SCALE GENOMIC DNA]</scope>
    <source>
        <strain evidence="8 9">KOR34</strain>
    </source>
</reference>
<dbReference type="Proteomes" id="UP000316714">
    <property type="component" value="Unassembled WGS sequence"/>
</dbReference>
<dbReference type="InterPro" id="IPR012341">
    <property type="entry name" value="6hp_glycosidase-like_sf"/>
</dbReference>
<dbReference type="InterPro" id="IPR035398">
    <property type="entry name" value="Bac_rhamnosid_C"/>
</dbReference>
<dbReference type="InterPro" id="IPR016007">
    <property type="entry name" value="Alpha_rhamnosid"/>
</dbReference>
<dbReference type="EMBL" id="SIHJ01000001">
    <property type="protein sequence ID" value="TWT35262.1"/>
    <property type="molecule type" value="Genomic_DNA"/>
</dbReference>
<feature type="domain" description="Alpha-L-rhamnosidase C-terminal" evidence="7">
    <location>
        <begin position="624"/>
        <end position="689"/>
    </location>
</feature>
<dbReference type="Pfam" id="PF17390">
    <property type="entry name" value="Bac_rhamnosid_C"/>
    <property type="match status" value="1"/>
</dbReference>
<accession>A0A5C5VC32</accession>
<proteinExistence type="predicted"/>
<evidence type="ECO:0000256" key="1">
    <source>
        <dbReference type="ARBA" id="ARBA00001445"/>
    </source>
</evidence>
<dbReference type="GO" id="GO:0005975">
    <property type="term" value="P:carbohydrate metabolic process"/>
    <property type="evidence" value="ECO:0007669"/>
    <property type="project" value="InterPro"/>
</dbReference>
<name>A0A5C5VC32_9BACT</name>
<dbReference type="Pfam" id="PF05592">
    <property type="entry name" value="Bac_rhamnosid"/>
    <property type="match status" value="1"/>
</dbReference>
<dbReference type="Gene3D" id="2.60.120.260">
    <property type="entry name" value="Galactose-binding domain-like"/>
    <property type="match status" value="2"/>
</dbReference>
<evidence type="ECO:0000259" key="7">
    <source>
        <dbReference type="Pfam" id="PF17390"/>
    </source>
</evidence>
<feature type="domain" description="Alpha-L-rhamnosidase six-hairpin glycosidase" evidence="6">
    <location>
        <begin position="273"/>
        <end position="617"/>
    </location>
</feature>
<dbReference type="InterPro" id="IPR008928">
    <property type="entry name" value="6-hairpin_glycosidase_sf"/>
</dbReference>
<keyword evidence="3" id="KW-0378">Hydrolase</keyword>
<feature type="domain" description="Alpha-L-rhamnosidase concanavalin-like" evidence="4">
    <location>
        <begin position="167"/>
        <end position="269"/>
    </location>
</feature>
<organism evidence="8 9">
    <name type="scientific">Posidoniimonas corsicana</name>
    <dbReference type="NCBI Taxonomy" id="1938618"/>
    <lineage>
        <taxon>Bacteria</taxon>
        <taxon>Pseudomonadati</taxon>
        <taxon>Planctomycetota</taxon>
        <taxon>Planctomycetia</taxon>
        <taxon>Pirellulales</taxon>
        <taxon>Lacipirellulaceae</taxon>
        <taxon>Posidoniimonas</taxon>
    </lineage>
</organism>
<evidence type="ECO:0000256" key="2">
    <source>
        <dbReference type="ARBA" id="ARBA00012652"/>
    </source>
</evidence>
<dbReference type="InterPro" id="IPR013737">
    <property type="entry name" value="Bac_rhamnosid_N"/>
</dbReference>
<dbReference type="Pfam" id="PF17389">
    <property type="entry name" value="Bac_rhamnosid6H"/>
    <property type="match status" value="1"/>
</dbReference>
<evidence type="ECO:0000256" key="3">
    <source>
        <dbReference type="ARBA" id="ARBA00022801"/>
    </source>
</evidence>
<dbReference type="AlphaFoldDB" id="A0A5C5VC32"/>
<gene>
    <name evidence="8" type="ORF">KOR34_01500</name>
</gene>
<comment type="catalytic activity">
    <reaction evidence="1">
        <text>Hydrolysis of terminal non-reducing alpha-L-rhamnose residues in alpha-L-rhamnosides.</text>
        <dbReference type="EC" id="3.2.1.40"/>
    </reaction>
</comment>
<dbReference type="Gene3D" id="1.50.10.10">
    <property type="match status" value="1"/>
</dbReference>
<dbReference type="EC" id="3.2.1.40" evidence="2"/>
<dbReference type="InterPro" id="IPR035396">
    <property type="entry name" value="Bac_rhamnosid6H"/>
</dbReference>
<evidence type="ECO:0000259" key="6">
    <source>
        <dbReference type="Pfam" id="PF17389"/>
    </source>
</evidence>
<dbReference type="GO" id="GO:0030596">
    <property type="term" value="F:alpha-L-rhamnosidase activity"/>
    <property type="evidence" value="ECO:0007669"/>
    <property type="project" value="UniProtKB-EC"/>
</dbReference>
<dbReference type="PANTHER" id="PTHR33307">
    <property type="entry name" value="ALPHA-RHAMNOSIDASE (EUROFUNG)"/>
    <property type="match status" value="1"/>
</dbReference>
<keyword evidence="9" id="KW-1185">Reference proteome</keyword>
<feature type="domain" description="Bacterial alpha-L-rhamnosidase N-terminal" evidence="5">
    <location>
        <begin position="1"/>
        <end position="158"/>
    </location>
</feature>
<dbReference type="OrthoDB" id="9761045at2"/>
<dbReference type="Gene3D" id="2.60.420.10">
    <property type="entry name" value="Maltose phosphorylase, domain 3"/>
    <property type="match status" value="1"/>
</dbReference>
<evidence type="ECO:0000259" key="4">
    <source>
        <dbReference type="Pfam" id="PF05592"/>
    </source>
</evidence>
<protein>
    <recommendedName>
        <fullName evidence="2">alpha-L-rhamnosidase</fullName>
        <ecNumber evidence="2">3.2.1.40</ecNumber>
    </recommendedName>
</protein>
<sequence>MFEAYLNGERVGEDYMTPGWTPYDSRIETLTYDVTDLLEPKQNVIGLVLGEGWYAGRMMRKTEVYPLALPEVIAQLEVTYTDGSSETVVTDRRWRACTEGPIRFSGIYDGEVYDAKKELPGWSEPGYDDASWRGVTATPVGTKVRLTPKRHHPVRATEELESVHVNRLGPGRFVFDLGQNIVGWPRLRTPCETGSPITIRYAEMLNADGSLYTENYRGAKSTDRYVPATDGVTDWSPSFTFHGFRYVEISGVPEDAEPQLGWVSGVVLHSDFDKTGSFVSSHGKLNQLQSNITWGQRGNYLDIPTDCPQRDERLGWTGDAQVFCPTSLFNYDVHSFWASWLESVRQEQSPAGLVPNVVPNTLPGDGGSPGWGDVAVVGPWEVYVRTGDTRILDENYELMARWTKAYENQAKEYIVQRPGYGDWLQPYPETKNSRSDTPLDLIATAYFGRCAQLMSRAAAALGRHSEADAYAELHQNVKRAFSKEFFDADGRLATKHETQTGYLLALAFDLLDSSQREPAVKSLVALIDQAGGHLRTGFLGTPLLAPQLDSLGRSDLAYQILFKETYPSWFYSINQGATTMWERWNSYSHDDGFGNAGMNSFNHYAYGAIGQWMYERVAGLAPDPSCPGYKHFFIQPNPGGPLTSAAASLDTPYGRASCGWEEQGDRLLIVAVVPPNTTATFLPPSVDGKLSKVRLVSGAELSSSDGGATFLLTPGRHEIVAD</sequence>
<comment type="caution">
    <text evidence="8">The sequence shown here is derived from an EMBL/GenBank/DDBJ whole genome shotgun (WGS) entry which is preliminary data.</text>
</comment>
<dbReference type="Pfam" id="PF08531">
    <property type="entry name" value="Bac_rhamnosid_N"/>
    <property type="match status" value="1"/>
</dbReference>